<dbReference type="Gene3D" id="3.40.50.720">
    <property type="entry name" value="NAD(P)-binding Rossmann-like Domain"/>
    <property type="match status" value="1"/>
</dbReference>
<feature type="domain" description="NAD(P)-binding" evidence="1">
    <location>
        <begin position="27"/>
        <end position="222"/>
    </location>
</feature>
<dbReference type="SUPFAM" id="SSF51735">
    <property type="entry name" value="NAD(P)-binding Rossmann-fold domains"/>
    <property type="match status" value="1"/>
</dbReference>
<evidence type="ECO:0000313" key="2">
    <source>
        <dbReference type="EMBL" id="CAL1538568.1"/>
    </source>
</evidence>
<dbReference type="Proteomes" id="UP001497497">
    <property type="component" value="Unassembled WGS sequence"/>
</dbReference>
<dbReference type="InterPro" id="IPR016040">
    <property type="entry name" value="NAD(P)-bd_dom"/>
</dbReference>
<dbReference type="PANTHER" id="PTHR15020">
    <property type="entry name" value="FLAVIN REDUCTASE-RELATED"/>
    <property type="match status" value="1"/>
</dbReference>
<dbReference type="InterPro" id="IPR036291">
    <property type="entry name" value="NAD(P)-bd_dom_sf"/>
</dbReference>
<protein>
    <recommendedName>
        <fullName evidence="1">NAD(P)-binding domain-containing protein</fullName>
    </recommendedName>
</protein>
<dbReference type="CDD" id="cd05244">
    <property type="entry name" value="BVR-B_like_SDR_a"/>
    <property type="match status" value="1"/>
</dbReference>
<comment type="caution">
    <text evidence="2">The sequence shown here is derived from an EMBL/GenBank/DDBJ whole genome shotgun (WGS) entry which is preliminary data.</text>
</comment>
<dbReference type="PANTHER" id="PTHR15020:SF50">
    <property type="entry name" value="UPF0659 PROTEIN YMR090W"/>
    <property type="match status" value="1"/>
</dbReference>
<dbReference type="AlphaFoldDB" id="A0AAV2HWK3"/>
<dbReference type="EMBL" id="CAXITT010000303">
    <property type="protein sequence ID" value="CAL1538568.1"/>
    <property type="molecule type" value="Genomic_DNA"/>
</dbReference>
<dbReference type="Pfam" id="PF13460">
    <property type="entry name" value="NAD_binding_10"/>
    <property type="match status" value="1"/>
</dbReference>
<accession>A0AAV2HWK3</accession>
<evidence type="ECO:0000259" key="1">
    <source>
        <dbReference type="Pfam" id="PF13460"/>
    </source>
</evidence>
<evidence type="ECO:0000313" key="3">
    <source>
        <dbReference type="Proteomes" id="UP001497497"/>
    </source>
</evidence>
<proteinExistence type="predicted"/>
<organism evidence="2 3">
    <name type="scientific">Lymnaea stagnalis</name>
    <name type="common">Great pond snail</name>
    <name type="synonym">Helix stagnalis</name>
    <dbReference type="NCBI Taxonomy" id="6523"/>
    <lineage>
        <taxon>Eukaryota</taxon>
        <taxon>Metazoa</taxon>
        <taxon>Spiralia</taxon>
        <taxon>Lophotrochozoa</taxon>
        <taxon>Mollusca</taxon>
        <taxon>Gastropoda</taxon>
        <taxon>Heterobranchia</taxon>
        <taxon>Euthyneura</taxon>
        <taxon>Panpulmonata</taxon>
        <taxon>Hygrophila</taxon>
        <taxon>Lymnaeoidea</taxon>
        <taxon>Lymnaeidae</taxon>
        <taxon>Lymnaea</taxon>
    </lineage>
</organism>
<reference evidence="2 3" key="1">
    <citation type="submission" date="2024-04" db="EMBL/GenBank/DDBJ databases">
        <authorList>
            <consortium name="Genoscope - CEA"/>
            <person name="William W."/>
        </authorList>
    </citation>
    <scope>NUCLEOTIDE SEQUENCE [LARGE SCALE GENOMIC DNA]</scope>
</reference>
<sequence length="240" mass="26234">MNSLKSVYLAMQIKASSITKMKVMIIGATGPTGLLLISEALARGYEVVALVRNPEKLNIIHDKLKVVQANILKSDEIAENLKGCDAVLSAVGGRPGIMTPCDVYSKSGEAVVKAMRDVGIKRLIAITAWGTKDDPDLPFIWRWVLKPSFLRNIVKDMEVFEDFLTKDCADINYTVVRPPKLTNNPSEGEKVLVQEGLCVVDAPNSISRQDLAKFMLDCVTSPDYIRKMVSVAGSGPAPKK</sequence>
<dbReference type="GO" id="GO:0003824">
    <property type="term" value="F:catalytic activity"/>
    <property type="evidence" value="ECO:0007669"/>
    <property type="project" value="UniProtKB-ARBA"/>
</dbReference>
<keyword evidence="3" id="KW-1185">Reference proteome</keyword>
<name>A0AAV2HWK3_LYMST</name>
<gene>
    <name evidence="2" type="ORF">GSLYS_00012389001</name>
</gene>